<evidence type="ECO:0000259" key="3">
    <source>
        <dbReference type="Pfam" id="PF07833"/>
    </source>
</evidence>
<dbReference type="InterPro" id="IPR012854">
    <property type="entry name" value="Cu_amine_oxidase-like_N"/>
</dbReference>
<feature type="signal peptide" evidence="2">
    <location>
        <begin position="1"/>
        <end position="25"/>
    </location>
</feature>
<keyword evidence="1 2" id="KW-0732">Signal</keyword>
<evidence type="ECO:0000313" key="5">
    <source>
        <dbReference type="Proteomes" id="UP000683246"/>
    </source>
</evidence>
<dbReference type="Proteomes" id="UP000683246">
    <property type="component" value="Chromosome"/>
</dbReference>
<dbReference type="RefSeq" id="WP_212696873.1">
    <property type="nucleotide sequence ID" value="NZ_CP058649.1"/>
</dbReference>
<dbReference type="SUPFAM" id="SSF55383">
    <property type="entry name" value="Copper amine oxidase, domain N"/>
    <property type="match status" value="1"/>
</dbReference>
<evidence type="ECO:0000256" key="1">
    <source>
        <dbReference type="ARBA" id="ARBA00022729"/>
    </source>
</evidence>
<sequence length="320" mass="36027">MKKYKGLVIGLVLGVLLSATSTAFAGNIMETIHVLLNKVNIAINDELVGRQGEHYTLDNGEEVPMSISYKNTTYLPIRKVAEILGSQVKWEQATKTIHIIGKEITQIEDKVKPEVTAVSNMGNHRIEITFSEEVDQETAEDIANYKLAKKEIEHLMVKYKDDTKLVITKAILDASKKKVVLMTEEERQWFFAIEVNGIKDVSGNVMDTYSDGFVTSAAVDSDMLDIEMVSNTIITFTFHVPVNEETVTNKANYVITSNFSKDNKLAIKDIVYDAELKKVTITTDEIKLFVIYQLELFNIKDIHGEPVYPTQGRFGELPQL</sequence>
<dbReference type="Pfam" id="PF07833">
    <property type="entry name" value="Cu_amine_oxidN1"/>
    <property type="match status" value="1"/>
</dbReference>
<dbReference type="InterPro" id="IPR036582">
    <property type="entry name" value="Mao_N_sf"/>
</dbReference>
<evidence type="ECO:0000313" key="4">
    <source>
        <dbReference type="EMBL" id="QUI21404.1"/>
    </source>
</evidence>
<organism evidence="4 5">
    <name type="scientific">Vallitalea pronyensis</name>
    <dbReference type="NCBI Taxonomy" id="1348613"/>
    <lineage>
        <taxon>Bacteria</taxon>
        <taxon>Bacillati</taxon>
        <taxon>Bacillota</taxon>
        <taxon>Clostridia</taxon>
        <taxon>Lachnospirales</taxon>
        <taxon>Vallitaleaceae</taxon>
        <taxon>Vallitalea</taxon>
    </lineage>
</organism>
<accession>A0A8J8SFJ7</accession>
<feature type="domain" description="Copper amine oxidase-like N-terminal" evidence="3">
    <location>
        <begin position="67"/>
        <end position="100"/>
    </location>
</feature>
<dbReference type="InterPro" id="IPR014755">
    <property type="entry name" value="Cu-Rt/internalin_Ig-like"/>
</dbReference>
<dbReference type="KEGG" id="vpy:HZI73_03490"/>
<dbReference type="EMBL" id="CP058649">
    <property type="protein sequence ID" value="QUI21404.1"/>
    <property type="molecule type" value="Genomic_DNA"/>
</dbReference>
<name>A0A8J8SFJ7_9FIRM</name>
<gene>
    <name evidence="4" type="ORF">HZI73_03490</name>
</gene>
<dbReference type="Gene3D" id="2.60.40.1220">
    <property type="match status" value="2"/>
</dbReference>
<reference evidence="4" key="1">
    <citation type="submission" date="2020-07" db="EMBL/GenBank/DDBJ databases">
        <title>Vallitalea pronyensis genome.</title>
        <authorList>
            <person name="Postec A."/>
        </authorList>
    </citation>
    <scope>NUCLEOTIDE SEQUENCE</scope>
    <source>
        <strain evidence="4">FatNI3</strain>
    </source>
</reference>
<feature type="chain" id="PRO_5035154498" description="Copper amine oxidase-like N-terminal domain-containing protein" evidence="2">
    <location>
        <begin position="26"/>
        <end position="320"/>
    </location>
</feature>
<proteinExistence type="predicted"/>
<keyword evidence="5" id="KW-1185">Reference proteome</keyword>
<protein>
    <recommendedName>
        <fullName evidence="3">Copper amine oxidase-like N-terminal domain-containing protein</fullName>
    </recommendedName>
</protein>
<dbReference type="AlphaFoldDB" id="A0A8J8SFJ7"/>
<evidence type="ECO:0000256" key="2">
    <source>
        <dbReference type="SAM" id="SignalP"/>
    </source>
</evidence>